<evidence type="ECO:0000313" key="3">
    <source>
        <dbReference type="Proteomes" id="UP000252415"/>
    </source>
</evidence>
<accession>A0A368W5E2</accession>
<dbReference type="RefSeq" id="WP_114379400.1">
    <property type="nucleotide sequence ID" value="NZ_QPJD01000004.1"/>
</dbReference>
<gene>
    <name evidence="2" type="ORF">DFP97_104142</name>
</gene>
<feature type="transmembrane region" description="Helical" evidence="1">
    <location>
        <begin position="7"/>
        <end position="28"/>
    </location>
</feature>
<proteinExistence type="predicted"/>
<evidence type="ECO:0000256" key="1">
    <source>
        <dbReference type="SAM" id="Phobius"/>
    </source>
</evidence>
<reference evidence="2 3" key="1">
    <citation type="submission" date="2018-07" db="EMBL/GenBank/DDBJ databases">
        <title>Genomic Encyclopedia of Type Strains, Phase III (KMG-III): the genomes of soil and plant-associated and newly described type strains.</title>
        <authorList>
            <person name="Whitman W."/>
        </authorList>
    </citation>
    <scope>NUCLEOTIDE SEQUENCE [LARGE SCALE GENOMIC DNA]</scope>
    <source>
        <strain evidence="2 3">CECT 7506</strain>
    </source>
</reference>
<keyword evidence="3" id="KW-1185">Reference proteome</keyword>
<dbReference type="AlphaFoldDB" id="A0A368W5E2"/>
<feature type="transmembrane region" description="Helical" evidence="1">
    <location>
        <begin position="123"/>
        <end position="141"/>
    </location>
</feature>
<keyword evidence="1" id="KW-1133">Transmembrane helix</keyword>
<dbReference type="OrthoDB" id="2739603at2"/>
<sequence>MFQFAKHYGVMWIVFVILVSIGAFGLEIMEGEKIKTTEYYGLQNLGSMYLAVILLFISLPASVLYFVALLPLSVLFQKVNSTAFLVRTVIFSVLGAVGGKWLFHKQFSDYFVKGYELKELTAVIIFGICGLVYSLIDGFLAKKVTWVKRESH</sequence>
<evidence type="ECO:0000313" key="2">
    <source>
        <dbReference type="EMBL" id="RCW49484.1"/>
    </source>
</evidence>
<organism evidence="2 3">
    <name type="scientific">Paenibacillus prosopidis</name>
    <dbReference type="NCBI Taxonomy" id="630520"/>
    <lineage>
        <taxon>Bacteria</taxon>
        <taxon>Bacillati</taxon>
        <taxon>Bacillota</taxon>
        <taxon>Bacilli</taxon>
        <taxon>Bacillales</taxon>
        <taxon>Paenibacillaceae</taxon>
        <taxon>Paenibacillus</taxon>
    </lineage>
</organism>
<feature type="transmembrane region" description="Helical" evidence="1">
    <location>
        <begin position="48"/>
        <end position="72"/>
    </location>
</feature>
<dbReference type="Proteomes" id="UP000252415">
    <property type="component" value="Unassembled WGS sequence"/>
</dbReference>
<keyword evidence="1" id="KW-0812">Transmembrane</keyword>
<feature type="transmembrane region" description="Helical" evidence="1">
    <location>
        <begin position="84"/>
        <end position="103"/>
    </location>
</feature>
<name>A0A368W5E2_9BACL</name>
<comment type="caution">
    <text evidence="2">The sequence shown here is derived from an EMBL/GenBank/DDBJ whole genome shotgun (WGS) entry which is preliminary data.</text>
</comment>
<dbReference type="EMBL" id="QPJD01000004">
    <property type="protein sequence ID" value="RCW49484.1"/>
    <property type="molecule type" value="Genomic_DNA"/>
</dbReference>
<protein>
    <submittedName>
        <fullName evidence="2">Uncharacterized protein</fullName>
    </submittedName>
</protein>
<keyword evidence="1" id="KW-0472">Membrane</keyword>